<dbReference type="PANTHER" id="PTHR15977:SF15">
    <property type="entry name" value="CILIA- AND FLAGELLA-ASSOCIATED PROTEIN 46"/>
    <property type="match status" value="1"/>
</dbReference>
<keyword evidence="1" id="KW-0802">TPR repeat</keyword>
<organism evidence="3 4">
    <name type="scientific">Geotrypetes seraphini</name>
    <name type="common">Gaboon caecilian</name>
    <name type="synonym">Caecilia seraphini</name>
    <dbReference type="NCBI Taxonomy" id="260995"/>
    <lineage>
        <taxon>Eukaryota</taxon>
        <taxon>Metazoa</taxon>
        <taxon>Chordata</taxon>
        <taxon>Craniata</taxon>
        <taxon>Vertebrata</taxon>
        <taxon>Euteleostomi</taxon>
        <taxon>Amphibia</taxon>
        <taxon>Gymnophiona</taxon>
        <taxon>Geotrypetes</taxon>
    </lineage>
</organism>
<dbReference type="GO" id="GO:0035082">
    <property type="term" value="P:axoneme assembly"/>
    <property type="evidence" value="ECO:0007669"/>
    <property type="project" value="InterPro"/>
</dbReference>
<accession>A0A6P8QHC1</accession>
<dbReference type="Pfam" id="PF25439">
    <property type="entry name" value="TPR_CFAP46_N"/>
    <property type="match status" value="1"/>
</dbReference>
<keyword evidence="4" id="KW-0969">Cilium</keyword>
<dbReference type="CTD" id="54777"/>
<dbReference type="PANTHER" id="PTHR15977">
    <property type="entry name" value="CILIA- AND FLAGELLA-ASSOCIATED PROTEIN 46"/>
    <property type="match status" value="1"/>
</dbReference>
<protein>
    <submittedName>
        <fullName evidence="4">Cilia- and flagella-associated protein 46 isoform X7</fullName>
    </submittedName>
</protein>
<dbReference type="RefSeq" id="XP_033798267.1">
    <property type="nucleotide sequence ID" value="XM_033942376.1"/>
</dbReference>
<evidence type="ECO:0000313" key="3">
    <source>
        <dbReference type="Proteomes" id="UP000515159"/>
    </source>
</evidence>
<gene>
    <name evidence="4" type="primary">CFAP46</name>
</gene>
<feature type="repeat" description="TPR" evidence="1">
    <location>
        <begin position="427"/>
        <end position="460"/>
    </location>
</feature>
<keyword evidence="3" id="KW-1185">Reference proteome</keyword>
<dbReference type="InterPro" id="IPR039586">
    <property type="entry name" value="CFAP46"/>
</dbReference>
<feature type="region of interest" description="Disordered" evidence="2">
    <location>
        <begin position="1411"/>
        <end position="1445"/>
    </location>
</feature>
<proteinExistence type="predicted"/>
<dbReference type="SMART" id="SM00028">
    <property type="entry name" value="TPR"/>
    <property type="match status" value="4"/>
</dbReference>
<dbReference type="InterPro" id="IPR019734">
    <property type="entry name" value="TPR_rpt"/>
</dbReference>
<dbReference type="InterPro" id="IPR011990">
    <property type="entry name" value="TPR-like_helical_dom_sf"/>
</dbReference>
<reference evidence="4" key="1">
    <citation type="submission" date="2025-08" db="UniProtKB">
        <authorList>
            <consortium name="RefSeq"/>
        </authorList>
    </citation>
    <scope>IDENTIFICATION</scope>
</reference>
<dbReference type="Proteomes" id="UP000515159">
    <property type="component" value="Chromosome 4"/>
</dbReference>
<sequence length="2290" mass="260715">MDLVIKQLLSAAHRDQDVHALQKAYDMMKAAEINKNAVDKFESFNLDLYVLCAEQAIQLGQKEIGKDCLDMYFKGKPIQNQFLGRAYVCQGQLYLDQSSANMETFEKSSMFFLKAAEFAKPQPRYHFLIYNASILYWQSTRPFLRPGYRHLLIPSLSQILKALEEIQEEDHDWRAMLMIELLECLLDGKKRKAAIEYATNSAAYIKHQAAHLYPKFFSFMVRHDLIDSTDAAKEAESSHFLTVSYKIQRLKLNLESGEPVKEYITQLQEIYEMLTYQSGKEPLNISASERVSLLLDLTHLSLEMKCTKIAIACIRNLKDADITDSSKEIEIESLECICEIQKLGSKISSYSKSSIETQLKAIERLEIALQNAVRLEDPSIAQMVCVALWNLCLPLMQQNLRKQIKKPLQFVAEILEKIDSVLYMLRCQVHIEVAQMEEDEGRLEVAMKHFKKALSLDHNKQYQNLLQMAFHRLQLQIHLYKKPDSPDDKAALIIEQAKKVIPNESVSKKRPLLVKAGLALAPDEFQIVLDSENEPKASAGKDYKGPLSHLCLKALHHSKCVEKVDGHFKRLEDKKNIRRVYLWAELAKVAQKRKVWDVCRAACRFCLLYDDGQWKLQTSDIPRRRKRQKSMTASDIQSAQVLFFGYERDLLRILAEIRFINAEAIINLLKSEGVQLNEHAILPEDKSKHAVGFIPKYTEQDPEWIIYSNWIKQLSQYATENFERAAELSVELNEALFSHNAMVYVLNYNRHLITAGRQKELVHILKILFNAVQRTGYNEDTILVVMLCNALAQGLIHTWLPTSANKYAEVEPQTEKGKKKKGTAKGLEKTTALQILLVDPNGLPDVKMALEVSEYAMDLINERMSEEVIPLGVQQQIIATWVKAKQLCQQQIGQKLGTDEQTSDGQNLTSRVLVAVEMHACNGLGFMDFTVPSLAQVMKMASECNWSDPMVELQTLTRLANFAYKSHDYDLAITCSQKALQLDNIAKKTLKMNKHKKRTYKMAKEMLSTAACIQGQSMMDHMTGKNRLLPTALKVFETSARYGGEAESNQLVMLAAKHFWNACSTLRGSPEERKTLKHSIVSILKAVVSTYSKKIQVSEKDVAPLHIWPTKDVHINDVASDFFGTDGVSGDDDIKVIVALYELLYQIYADNKQWKKGLIVLDEAIRILPKTKHRLGIFKHRVLVKARLGRNFMMDIMKFKDEGEDCVSNMWRQVAFTSRDIMGQLLGYKNAIEALQKPENEWQKVEYLMEVAIWLYCIQFPVSNALNLLDWAVDILLQMNLPYVADEDGKIAKEKSKLGYKPSGKDQFKVELKLSDMEKDVKSESLLVKQSLTSDDLAMTAPNIMENLQHIRQLETLVRAHTLMAIISGHHSPHHLEHCLGAYSCIMLIWQVALPAAVSFIKTLLKNALPAETGKPQSPPSKKGKGKKEAKIVPSSPKDKNKRKVPLDILPGNIEEWASYECPEEVREAFKSDASSCSINRANILEPMNSLYYLDLLVKELQSISLIHLTIPVLQLAELIASGIVESKSLSELYRLRLAQTCADLKLSNSASYHETMAGTVFIYEQEQASSRQEISLLKEKMRKTKMMESKDIFQQAQDVLSPVKKLVNSNEKIMELDASGKGISVQSFPYLWIAKAEVLIQLGFYQPARQLLAEAHKTCQQMDDKYAVSKCLYLLAVLANKENNHGQAKILSEEAQQIEGDAEFCYKNTLNFSEAVLGGEKDGKEKLACSILKNTINVLTSMISNNSNKESELRFFIASLKTRRILIQLQLAQNSTEISFGPSQLVIMLLEACDKMSQIEEDFLQCGHQECSVEVIMHQAYIQRMLTRHTEDEDRKHRHYLDAYALAQRAVCAQEELLYNIQSLFTLHEIKNISLPAMRILANMKLSLVELSLEMLDLVCVEKSKKDLEDERKGSLCKLVEDFVRSTPDDTSLEQEWITTQRTLGHTILAHLDSLVTLSIGCADLKGKALYLIGKCLRLLAVKVDPLTQELWWKENIQEAPQSKPDYSVSDEDFEEEENEELERNSFLKFLLLKQHRKFIKKADILRKWRSMAQIYFAHASEVLLQSMNVAMNNDITGTLGAASLEMVLCIGRFDPLPASQYLALHQSCSASVMMKNILLQATFNTSSSQLAALLQLQHHLKEQGDMTSSFLKNVEQRMTDTSKAWENLSIHPQHLSLGNELPSYFNMVILQHSEDRSFLYGSILERPKSNGGPKAKVVPQDTRVKVCRSAVDPDVLYELLEKMKHYKQKMMQLLYKKNYQKNATIKSVHELLQENRQETDTLCMLIVS</sequence>
<dbReference type="PROSITE" id="PS50005">
    <property type="entry name" value="TPR"/>
    <property type="match status" value="1"/>
</dbReference>
<dbReference type="GO" id="GO:0060294">
    <property type="term" value="P:cilium movement involved in cell motility"/>
    <property type="evidence" value="ECO:0007669"/>
    <property type="project" value="InterPro"/>
</dbReference>
<dbReference type="InterPro" id="IPR057466">
    <property type="entry name" value="CFAP46_TPR"/>
</dbReference>
<evidence type="ECO:0000313" key="4">
    <source>
        <dbReference type="RefSeq" id="XP_033798267.1"/>
    </source>
</evidence>
<evidence type="ECO:0000256" key="2">
    <source>
        <dbReference type="SAM" id="MobiDB-lite"/>
    </source>
</evidence>
<keyword evidence="4" id="KW-0282">Flagellum</keyword>
<evidence type="ECO:0000256" key="1">
    <source>
        <dbReference type="PROSITE-ProRule" id="PRU00339"/>
    </source>
</evidence>
<dbReference type="SUPFAM" id="SSF48452">
    <property type="entry name" value="TPR-like"/>
    <property type="match status" value="2"/>
</dbReference>
<name>A0A6P8QHC1_GEOSA</name>
<dbReference type="GeneID" id="117359489"/>
<keyword evidence="4" id="KW-0966">Cell projection</keyword>